<dbReference type="EMBL" id="JANPWB010000012">
    <property type="protein sequence ID" value="KAJ1112645.1"/>
    <property type="molecule type" value="Genomic_DNA"/>
</dbReference>
<gene>
    <name evidence="1" type="ORF">NDU88_000906</name>
</gene>
<name>A0AAV7NCQ5_PLEWA</name>
<comment type="caution">
    <text evidence="1">The sequence shown here is derived from an EMBL/GenBank/DDBJ whole genome shotgun (WGS) entry which is preliminary data.</text>
</comment>
<proteinExistence type="predicted"/>
<dbReference type="AlphaFoldDB" id="A0AAV7NCQ5"/>
<evidence type="ECO:0000313" key="2">
    <source>
        <dbReference type="Proteomes" id="UP001066276"/>
    </source>
</evidence>
<keyword evidence="2" id="KW-1185">Reference proteome</keyword>
<evidence type="ECO:0000313" key="1">
    <source>
        <dbReference type="EMBL" id="KAJ1112645.1"/>
    </source>
</evidence>
<protein>
    <submittedName>
        <fullName evidence="1">Uncharacterized protein</fullName>
    </submittedName>
</protein>
<accession>A0AAV7NCQ5</accession>
<dbReference type="Proteomes" id="UP001066276">
    <property type="component" value="Chromosome 8"/>
</dbReference>
<organism evidence="1 2">
    <name type="scientific">Pleurodeles waltl</name>
    <name type="common">Iberian ribbed newt</name>
    <dbReference type="NCBI Taxonomy" id="8319"/>
    <lineage>
        <taxon>Eukaryota</taxon>
        <taxon>Metazoa</taxon>
        <taxon>Chordata</taxon>
        <taxon>Craniata</taxon>
        <taxon>Vertebrata</taxon>
        <taxon>Euteleostomi</taxon>
        <taxon>Amphibia</taxon>
        <taxon>Batrachia</taxon>
        <taxon>Caudata</taxon>
        <taxon>Salamandroidea</taxon>
        <taxon>Salamandridae</taxon>
        <taxon>Pleurodelinae</taxon>
        <taxon>Pleurodeles</taxon>
    </lineage>
</organism>
<sequence length="255" mass="27530">MRKKNTLCSDPQTLHFFYAHAILAPRWASRLMRGYIKTQCITLRVPPLDITTTVTRGFIQRSLAYASWLRPLRLSPPVQRTPCPALTSLQRPLAQQCQALYSALTACRPPAKSSAISTARQSRGLRALHPVLTAPLPSAPTCTTVPGSLLRAHGMPTSCKIQRCLHCTPVSNTPCSASSAHCTAAFSAPLHNSALHYTLQGKPAGGISTSRKTQHCLHCTPVPWTPCTPSSAHCTPAFSALLHKCQALYSALTAC</sequence>
<reference evidence="1" key="1">
    <citation type="journal article" date="2022" name="bioRxiv">
        <title>Sequencing and chromosome-scale assembly of the giantPleurodeles waltlgenome.</title>
        <authorList>
            <person name="Brown T."/>
            <person name="Elewa A."/>
            <person name="Iarovenko S."/>
            <person name="Subramanian E."/>
            <person name="Araus A.J."/>
            <person name="Petzold A."/>
            <person name="Susuki M."/>
            <person name="Suzuki K.-i.T."/>
            <person name="Hayashi T."/>
            <person name="Toyoda A."/>
            <person name="Oliveira C."/>
            <person name="Osipova E."/>
            <person name="Leigh N.D."/>
            <person name="Simon A."/>
            <person name="Yun M.H."/>
        </authorList>
    </citation>
    <scope>NUCLEOTIDE SEQUENCE</scope>
    <source>
        <strain evidence="1">20211129_DDA</strain>
        <tissue evidence="1">Liver</tissue>
    </source>
</reference>